<dbReference type="SUPFAM" id="SSF56801">
    <property type="entry name" value="Acetyl-CoA synthetase-like"/>
    <property type="match status" value="1"/>
</dbReference>
<evidence type="ECO:0000313" key="2">
    <source>
        <dbReference type="EMBL" id="SON51841.1"/>
    </source>
</evidence>
<organism evidence="2 3">
    <name type="scientific">Vibrio tapetis subsp. tapetis</name>
    <dbReference type="NCBI Taxonomy" id="1671868"/>
    <lineage>
        <taxon>Bacteria</taxon>
        <taxon>Pseudomonadati</taxon>
        <taxon>Pseudomonadota</taxon>
        <taxon>Gammaproteobacteria</taxon>
        <taxon>Vibrionales</taxon>
        <taxon>Vibrionaceae</taxon>
        <taxon>Vibrio</taxon>
    </lineage>
</organism>
<accession>A0A2N8ZIX1</accession>
<dbReference type="PANTHER" id="PTHR45527:SF1">
    <property type="entry name" value="FATTY ACID SYNTHASE"/>
    <property type="match status" value="1"/>
</dbReference>
<sequence>MSYSQAWQKVKSLIALLRHQGVEKGQVVACFSRNEHQSILNMLAVMEMGACYLGLDAQYPEQRVSDMLSDSGSKHLLFNENMPAWLNDYCEVNNIQAVDGLSACSGNKDQYLQIMTQCDDIAYLIYTSGTTGKPKASINTHEGLASRMAFLSSTMDQPHRLLQCSGMSFDAVVLEVLMLLASGGTLVFDDIDCVRNPQEITKIIQLHQITMIFLPPALLTHVDVTQVKRLSWVGVGGDRCPPALARKWAERGQLYNLYGPSEASIFCVANPVHKTRKYDSIGFI</sequence>
<evidence type="ECO:0000259" key="1">
    <source>
        <dbReference type="Pfam" id="PF00501"/>
    </source>
</evidence>
<dbReference type="RefSeq" id="WP_231897968.1">
    <property type="nucleotide sequence ID" value="NZ_LT960612.1"/>
</dbReference>
<gene>
    <name evidence="2" type="ORF">VTAP4600_B0230</name>
</gene>
<dbReference type="GO" id="GO:0043041">
    <property type="term" value="P:amino acid activation for nonribosomal peptide biosynthetic process"/>
    <property type="evidence" value="ECO:0007669"/>
    <property type="project" value="TreeGrafter"/>
</dbReference>
<proteinExistence type="predicted"/>
<dbReference type="GO" id="GO:0005737">
    <property type="term" value="C:cytoplasm"/>
    <property type="evidence" value="ECO:0007669"/>
    <property type="project" value="TreeGrafter"/>
</dbReference>
<dbReference type="PANTHER" id="PTHR45527">
    <property type="entry name" value="NONRIBOSOMAL PEPTIDE SYNTHETASE"/>
    <property type="match status" value="1"/>
</dbReference>
<dbReference type="KEGG" id="vta:B0230"/>
<dbReference type="Gene3D" id="3.40.50.980">
    <property type="match status" value="2"/>
</dbReference>
<dbReference type="GO" id="GO:0031177">
    <property type="term" value="F:phosphopantetheine binding"/>
    <property type="evidence" value="ECO:0007669"/>
    <property type="project" value="TreeGrafter"/>
</dbReference>
<reference evidence="2 3" key="1">
    <citation type="submission" date="2017-10" db="EMBL/GenBank/DDBJ databases">
        <authorList>
            <person name="Banno H."/>
            <person name="Chua N.-H."/>
        </authorList>
    </citation>
    <scope>NUCLEOTIDE SEQUENCE [LARGE SCALE GENOMIC DNA]</scope>
    <source>
        <strain evidence="2">Vibrio tapetis CECT4600</strain>
    </source>
</reference>
<name>A0A2N8ZIX1_9VIBR</name>
<protein>
    <recommendedName>
        <fullName evidence="1">AMP-dependent synthetase/ligase domain-containing protein</fullName>
    </recommendedName>
</protein>
<dbReference type="PROSITE" id="PS00455">
    <property type="entry name" value="AMP_BINDING"/>
    <property type="match status" value="1"/>
</dbReference>
<dbReference type="Pfam" id="PF00501">
    <property type="entry name" value="AMP-binding"/>
    <property type="match status" value="1"/>
</dbReference>
<dbReference type="Proteomes" id="UP000235828">
    <property type="component" value="Chromosome B"/>
</dbReference>
<feature type="domain" description="AMP-dependent synthetase/ligase" evidence="1">
    <location>
        <begin position="1"/>
        <end position="283"/>
    </location>
</feature>
<keyword evidence="3" id="KW-1185">Reference proteome</keyword>
<evidence type="ECO:0000313" key="3">
    <source>
        <dbReference type="Proteomes" id="UP000235828"/>
    </source>
</evidence>
<dbReference type="InterPro" id="IPR000873">
    <property type="entry name" value="AMP-dep_synth/lig_dom"/>
</dbReference>
<dbReference type="GO" id="GO:0044550">
    <property type="term" value="P:secondary metabolite biosynthetic process"/>
    <property type="evidence" value="ECO:0007669"/>
    <property type="project" value="TreeGrafter"/>
</dbReference>
<dbReference type="EMBL" id="LT960612">
    <property type="protein sequence ID" value="SON51841.1"/>
    <property type="molecule type" value="Genomic_DNA"/>
</dbReference>
<dbReference type="AlphaFoldDB" id="A0A2N8ZIX1"/>
<dbReference type="InterPro" id="IPR020845">
    <property type="entry name" value="AMP-binding_CS"/>
</dbReference>